<gene>
    <name evidence="2" type="ORF">EJB05_15975</name>
</gene>
<feature type="region of interest" description="Disordered" evidence="1">
    <location>
        <begin position="91"/>
        <end position="217"/>
    </location>
</feature>
<evidence type="ECO:0000256" key="1">
    <source>
        <dbReference type="SAM" id="MobiDB-lite"/>
    </source>
</evidence>
<sequence>MSLLSRTSGGGEDVGDGEEVLAVILREQEPLPNGDLVDRFIREGHQPPPDLVTSSQLVAFWKYRELCVAHGQDPDQSDDVESFDARLVEGGYKNEEEEEVTSKHILVDEDPLTDDMEPDEDASELPPTTEYEDSGDFSEWDSEEWAYPGMEADADASHGDQSEGDEYVGVPADVEEPQQEAHISSGQDSEESSVGAEDSEASWPMVYVAPPKSPKPVARKLSYKCKRCGLIGEHD</sequence>
<feature type="compositionally biased region" description="Acidic residues" evidence="1">
    <location>
        <begin position="130"/>
        <end position="144"/>
    </location>
</feature>
<proteinExistence type="predicted"/>
<feature type="non-terminal residue" evidence="2">
    <location>
        <position position="235"/>
    </location>
</feature>
<feature type="compositionally biased region" description="Acidic residues" evidence="1">
    <location>
        <begin position="108"/>
        <end position="123"/>
    </location>
</feature>
<dbReference type="EMBL" id="RWGY01000009">
    <property type="protein sequence ID" value="TVU34146.1"/>
    <property type="molecule type" value="Genomic_DNA"/>
</dbReference>
<dbReference type="AlphaFoldDB" id="A0A5J9VDT5"/>
<dbReference type="Proteomes" id="UP000324897">
    <property type="component" value="Unassembled WGS sequence"/>
</dbReference>
<accession>A0A5J9VDT5</accession>
<organism evidence="2 3">
    <name type="scientific">Eragrostis curvula</name>
    <name type="common">weeping love grass</name>
    <dbReference type="NCBI Taxonomy" id="38414"/>
    <lineage>
        <taxon>Eukaryota</taxon>
        <taxon>Viridiplantae</taxon>
        <taxon>Streptophyta</taxon>
        <taxon>Embryophyta</taxon>
        <taxon>Tracheophyta</taxon>
        <taxon>Spermatophyta</taxon>
        <taxon>Magnoliopsida</taxon>
        <taxon>Liliopsida</taxon>
        <taxon>Poales</taxon>
        <taxon>Poaceae</taxon>
        <taxon>PACMAD clade</taxon>
        <taxon>Chloridoideae</taxon>
        <taxon>Eragrostideae</taxon>
        <taxon>Eragrostidinae</taxon>
        <taxon>Eragrostis</taxon>
    </lineage>
</organism>
<comment type="caution">
    <text evidence="2">The sequence shown here is derived from an EMBL/GenBank/DDBJ whole genome shotgun (WGS) entry which is preliminary data.</text>
</comment>
<protein>
    <submittedName>
        <fullName evidence="2">Uncharacterized protein</fullName>
    </submittedName>
</protein>
<evidence type="ECO:0000313" key="2">
    <source>
        <dbReference type="EMBL" id="TVU34146.1"/>
    </source>
</evidence>
<name>A0A5J9VDT5_9POAL</name>
<feature type="non-terminal residue" evidence="2">
    <location>
        <position position="1"/>
    </location>
</feature>
<reference evidence="2 3" key="1">
    <citation type="journal article" date="2019" name="Sci. Rep.">
        <title>A high-quality genome of Eragrostis curvula grass provides insights into Poaceae evolution and supports new strategies to enhance forage quality.</title>
        <authorList>
            <person name="Carballo J."/>
            <person name="Santos B.A.C.M."/>
            <person name="Zappacosta D."/>
            <person name="Garbus I."/>
            <person name="Selva J.P."/>
            <person name="Gallo C.A."/>
            <person name="Diaz A."/>
            <person name="Albertini E."/>
            <person name="Caccamo M."/>
            <person name="Echenique V."/>
        </authorList>
    </citation>
    <scope>NUCLEOTIDE SEQUENCE [LARGE SCALE GENOMIC DNA]</scope>
    <source>
        <strain evidence="3">cv. Victoria</strain>
        <tissue evidence="2">Leaf</tissue>
    </source>
</reference>
<dbReference type="Gramene" id="TVU34146">
    <property type="protein sequence ID" value="TVU34146"/>
    <property type="gene ID" value="EJB05_15975"/>
</dbReference>
<evidence type="ECO:0000313" key="3">
    <source>
        <dbReference type="Proteomes" id="UP000324897"/>
    </source>
</evidence>
<keyword evidence="3" id="KW-1185">Reference proteome</keyword>